<evidence type="ECO:0000256" key="9">
    <source>
        <dbReference type="ARBA" id="ARBA00048117"/>
    </source>
</evidence>
<dbReference type="Gene3D" id="3.40.1370.10">
    <property type="match status" value="1"/>
</dbReference>
<dbReference type="FunFam" id="3.40.1370.10:FF:000002">
    <property type="entry name" value="60S ribosomal protein L4"/>
    <property type="match status" value="1"/>
</dbReference>
<comment type="caution">
    <text evidence="12">The sequence shown here is derived from an EMBL/GenBank/DDBJ whole genome shotgun (WGS) entry which is preliminary data.</text>
</comment>
<dbReference type="PROSITE" id="PS00939">
    <property type="entry name" value="RIBOSOMAL_L1E"/>
    <property type="match status" value="1"/>
</dbReference>
<dbReference type="PANTHER" id="PTHR19431">
    <property type="entry name" value="60S RIBOSOMAL PROTEIN L4"/>
    <property type="match status" value="1"/>
</dbReference>
<evidence type="ECO:0000256" key="7">
    <source>
        <dbReference type="ARBA" id="ARBA00023274"/>
    </source>
</evidence>
<evidence type="ECO:0000256" key="8">
    <source>
        <dbReference type="ARBA" id="ARBA00023315"/>
    </source>
</evidence>
<dbReference type="GO" id="GO:0008033">
    <property type="term" value="P:tRNA processing"/>
    <property type="evidence" value="ECO:0007669"/>
    <property type="project" value="UniProtKB-KW"/>
</dbReference>
<dbReference type="PRINTS" id="PR00789">
    <property type="entry name" value="OSIALOPTASE"/>
</dbReference>
<gene>
    <name evidence="12" type="ORF">DMN91_008022</name>
</gene>
<dbReference type="GO" id="GO:0061711">
    <property type="term" value="F:tRNA N(6)-L-threonylcarbamoyladenine synthase activity"/>
    <property type="evidence" value="ECO:0007669"/>
    <property type="project" value="UniProtKB-EC"/>
</dbReference>
<keyword evidence="8" id="KW-0012">Acyltransferase</keyword>
<dbReference type="AlphaFoldDB" id="A0A3L8DG95"/>
<dbReference type="Pfam" id="PF14374">
    <property type="entry name" value="Ribos_L4_asso_C"/>
    <property type="match status" value="1"/>
</dbReference>
<evidence type="ECO:0000313" key="12">
    <source>
        <dbReference type="EMBL" id="RLU19465.1"/>
    </source>
</evidence>
<keyword evidence="5" id="KW-0479">Metal-binding</keyword>
<keyword evidence="6" id="KW-0689">Ribosomal protein</keyword>
<sequence>MALSSARPLITVYTDKNEASGDTIPLPSVFKAPIRPDIVNSVHQLSSTNSRQAYSVSKEAGHQTSAESWGTGRAVARIPRVRGGGTHRSGQGAFGNMCRGGRMFAPTKPWRRWHHRINVNQKRYALVSAIAASGVPALVQSKGHMIGEVPEFPLVVSDKIQEYSKTKQAVIFLRRVKAWNDIQKVYKSQRFRAGKGKMRNRRRIQRRGPLIIYGQDQGIRKAFRNIPGVDLMNINKMNLLKLAPGGHVGRFVIWTKSAFDQLDALYGTWRKESQLKKGYNLPFPKMANTDLSILLKSEEIRKVLRAPRKKVARRVKKLNPLTNTRAMLRLNPYAAVLKRAAILTAQKRQHERDLLLAEKRGIKLSEDAPAMKAVALRKKRSEQLAKVKKFSTCTMAKGTCLVSRKSLDIGSTFCQSRRLTFLRGCQNQILNMVRKFTDDRPAIILGIETSCDDTGCGIVDTTGKILGEALNSQHSTHLKHGGIIPTFASILHRQQITTVCEDALRSADLRLRDIDAVATTTKPGLPLSLAVGNTFGKYLSRIGTALDNPPGEVLDKIARRLKLANIPEFSRMSGGQAVENAASKATDPNRFFFEPILTKKRNCQFSFAGLLSTASMYINKEEKEFNIEGGALIPNAYDLCAAVQVVLIKHICLRTQRAMEFINSTNLMSQEKRTLVISGGVACNNSLAKALELVCSKMGFKFIRTPAQWCNDNGVMIAWNGAERWIANTENSGQVTDF</sequence>
<dbReference type="GO" id="GO:0005840">
    <property type="term" value="C:ribosome"/>
    <property type="evidence" value="ECO:0007669"/>
    <property type="project" value="UniProtKB-KW"/>
</dbReference>
<dbReference type="InterPro" id="IPR023574">
    <property type="entry name" value="Ribosomal_uL4_dom_sf"/>
</dbReference>
<dbReference type="Pfam" id="PF00814">
    <property type="entry name" value="TsaD"/>
    <property type="match status" value="2"/>
</dbReference>
<dbReference type="InterPro" id="IPR043129">
    <property type="entry name" value="ATPase_NBD"/>
</dbReference>
<dbReference type="EC" id="2.3.1.234" evidence="2"/>
<dbReference type="InterPro" id="IPR017861">
    <property type="entry name" value="KAE1/TsaD"/>
</dbReference>
<dbReference type="SUPFAM" id="SSF53067">
    <property type="entry name" value="Actin-like ATPase domain"/>
    <property type="match status" value="2"/>
</dbReference>
<dbReference type="Pfam" id="PF00573">
    <property type="entry name" value="Ribosomal_L4"/>
    <property type="match status" value="1"/>
</dbReference>
<dbReference type="GO" id="GO:0003735">
    <property type="term" value="F:structural constituent of ribosome"/>
    <property type="evidence" value="ECO:0007669"/>
    <property type="project" value="InterPro"/>
</dbReference>
<dbReference type="InterPro" id="IPR025755">
    <property type="entry name" value="Ribos_uL4_C_dom"/>
</dbReference>
<dbReference type="InterPro" id="IPR000905">
    <property type="entry name" value="Gcp-like_dom"/>
</dbReference>
<evidence type="ECO:0000256" key="6">
    <source>
        <dbReference type="ARBA" id="ARBA00022980"/>
    </source>
</evidence>
<proteinExistence type="inferred from homology"/>
<evidence type="ECO:0000256" key="3">
    <source>
        <dbReference type="ARBA" id="ARBA00022679"/>
    </source>
</evidence>
<evidence type="ECO:0000256" key="2">
    <source>
        <dbReference type="ARBA" id="ARBA00012156"/>
    </source>
</evidence>
<organism evidence="12">
    <name type="scientific">Ooceraea biroi</name>
    <name type="common">Clonal raider ant</name>
    <name type="synonym">Cerapachys biroi</name>
    <dbReference type="NCBI Taxonomy" id="2015173"/>
    <lineage>
        <taxon>Eukaryota</taxon>
        <taxon>Metazoa</taxon>
        <taxon>Ecdysozoa</taxon>
        <taxon>Arthropoda</taxon>
        <taxon>Hexapoda</taxon>
        <taxon>Insecta</taxon>
        <taxon>Pterygota</taxon>
        <taxon>Neoptera</taxon>
        <taxon>Endopterygota</taxon>
        <taxon>Hymenoptera</taxon>
        <taxon>Apocrita</taxon>
        <taxon>Aculeata</taxon>
        <taxon>Formicoidea</taxon>
        <taxon>Formicidae</taxon>
        <taxon>Dorylinae</taxon>
        <taxon>Ooceraea</taxon>
    </lineage>
</organism>
<keyword evidence="7" id="KW-0687">Ribonucleoprotein</keyword>
<dbReference type="Proteomes" id="UP000279307">
    <property type="component" value="Chromosome 8"/>
</dbReference>
<evidence type="ECO:0000256" key="4">
    <source>
        <dbReference type="ARBA" id="ARBA00022694"/>
    </source>
</evidence>
<accession>A0A3L8DG95</accession>
<dbReference type="InterPro" id="IPR013000">
    <property type="entry name" value="Ribosomal_uL4_euk/arc_CS"/>
</dbReference>
<evidence type="ECO:0000259" key="11">
    <source>
        <dbReference type="Pfam" id="PF14374"/>
    </source>
</evidence>
<evidence type="ECO:0000259" key="10">
    <source>
        <dbReference type="Pfam" id="PF00814"/>
    </source>
</evidence>
<evidence type="ECO:0000256" key="5">
    <source>
        <dbReference type="ARBA" id="ARBA00022723"/>
    </source>
</evidence>
<reference evidence="12" key="1">
    <citation type="journal article" date="2018" name="Genome Res.">
        <title>The genomic architecture and molecular evolution of ant odorant receptors.</title>
        <authorList>
            <person name="McKenzie S.K."/>
            <person name="Kronauer D.J.C."/>
        </authorList>
    </citation>
    <scope>NUCLEOTIDE SEQUENCE [LARGE SCALE GENOMIC DNA]</scope>
    <source>
        <strain evidence="12">Clonal line C1</strain>
    </source>
</reference>
<comment type="similarity">
    <text evidence="1">Belongs to the universal ribosomal protein uL4 family.</text>
</comment>
<dbReference type="SUPFAM" id="SSF52166">
    <property type="entry name" value="Ribosomal protein L4"/>
    <property type="match status" value="1"/>
</dbReference>
<dbReference type="InterPro" id="IPR045240">
    <property type="entry name" value="Ribosomal_uL4_euk/arch"/>
</dbReference>
<dbReference type="GO" id="GO:0006412">
    <property type="term" value="P:translation"/>
    <property type="evidence" value="ECO:0007669"/>
    <property type="project" value="InterPro"/>
</dbReference>
<dbReference type="OrthoDB" id="10259785at2759"/>
<dbReference type="EMBL" id="QOIP01000008">
    <property type="protein sequence ID" value="RLU19465.1"/>
    <property type="molecule type" value="Genomic_DNA"/>
</dbReference>
<evidence type="ECO:0000256" key="1">
    <source>
        <dbReference type="ARBA" id="ARBA00010528"/>
    </source>
</evidence>
<protein>
    <recommendedName>
        <fullName evidence="2">N(6)-L-threonylcarbamoyladenine synthase</fullName>
        <ecNumber evidence="2">2.3.1.234</ecNumber>
    </recommendedName>
</protein>
<keyword evidence="3" id="KW-0808">Transferase</keyword>
<feature type="domain" description="Gcp-like" evidence="10">
    <location>
        <begin position="464"/>
        <end position="540"/>
    </location>
</feature>
<dbReference type="Gene3D" id="3.30.420.40">
    <property type="match status" value="3"/>
</dbReference>
<reference evidence="12" key="2">
    <citation type="submission" date="2018-07" db="EMBL/GenBank/DDBJ databases">
        <authorList>
            <person name="Mckenzie S.K."/>
            <person name="Kronauer D.J.C."/>
        </authorList>
    </citation>
    <scope>NUCLEOTIDE SEQUENCE</scope>
    <source>
        <strain evidence="12">Clonal line C1</strain>
    </source>
</reference>
<keyword evidence="4" id="KW-0819">tRNA processing</keyword>
<comment type="catalytic activity">
    <reaction evidence="9">
        <text>L-threonylcarbamoyladenylate + adenosine(37) in tRNA = N(6)-L-threonylcarbamoyladenosine(37) in tRNA + AMP + H(+)</text>
        <dbReference type="Rhea" id="RHEA:37059"/>
        <dbReference type="Rhea" id="RHEA-COMP:10162"/>
        <dbReference type="Rhea" id="RHEA-COMP:10163"/>
        <dbReference type="ChEBI" id="CHEBI:15378"/>
        <dbReference type="ChEBI" id="CHEBI:73682"/>
        <dbReference type="ChEBI" id="CHEBI:74411"/>
        <dbReference type="ChEBI" id="CHEBI:74418"/>
        <dbReference type="ChEBI" id="CHEBI:456215"/>
        <dbReference type="EC" id="2.3.1.234"/>
    </reaction>
</comment>
<dbReference type="GO" id="GO:0046872">
    <property type="term" value="F:metal ion binding"/>
    <property type="evidence" value="ECO:0007669"/>
    <property type="project" value="UniProtKB-KW"/>
</dbReference>
<dbReference type="InterPro" id="IPR002136">
    <property type="entry name" value="Ribosomal_uL4"/>
</dbReference>
<feature type="domain" description="Large ribosomal subunit protein uL4 C-terminal" evidence="11">
    <location>
        <begin position="277"/>
        <end position="350"/>
    </location>
</feature>
<name>A0A3L8DG95_OOCBI</name>
<feature type="domain" description="Gcp-like" evidence="10">
    <location>
        <begin position="541"/>
        <end position="719"/>
    </location>
</feature>
<dbReference type="GO" id="GO:1990904">
    <property type="term" value="C:ribonucleoprotein complex"/>
    <property type="evidence" value="ECO:0007669"/>
    <property type="project" value="UniProtKB-KW"/>
</dbReference>